<evidence type="ECO:0000313" key="1">
    <source>
        <dbReference type="EMBL" id="AZI67570.1"/>
    </source>
</evidence>
<dbReference type="EMBL" id="CP034158">
    <property type="protein sequence ID" value="AZI67570.1"/>
    <property type="molecule type" value="Genomic_DNA"/>
</dbReference>
<proteinExistence type="predicted"/>
<reference evidence="1 2" key="1">
    <citation type="submission" date="2018-11" db="EMBL/GenBank/DDBJ databases">
        <title>Proposal to divide the Flavobacteriaceae and reorganize its genera based on Amino Acid Identity values calculated from whole genome sequences.</title>
        <authorList>
            <person name="Nicholson A.C."/>
            <person name="Gulvik C.A."/>
            <person name="Whitney A.M."/>
            <person name="Humrighouse B.W."/>
            <person name="Bell M."/>
            <person name="Holmes B."/>
            <person name="Steigerwalt A.G."/>
            <person name="Villarma A."/>
            <person name="Sheth M."/>
            <person name="Batra D."/>
            <person name="Pryor J."/>
            <person name="Bernardet J.-F."/>
            <person name="Hugo C."/>
            <person name="Kampfer P."/>
            <person name="Newman J.D."/>
            <person name="McQuiston J.R."/>
        </authorList>
    </citation>
    <scope>NUCLEOTIDE SEQUENCE [LARGE SCALE GENOMIC DNA]</scope>
    <source>
        <strain evidence="1 2">H3001</strain>
    </source>
</reference>
<dbReference type="RefSeq" id="WP_124757967.1">
    <property type="nucleotide sequence ID" value="NZ_CBCRWA010000001.1"/>
</dbReference>
<keyword evidence="2" id="KW-1185">Reference proteome</keyword>
<protein>
    <recommendedName>
        <fullName evidence="3">DUF4837 family protein</fullName>
    </recommendedName>
</protein>
<sequence length="288" mass="34231">MKRTLLIIVILLFNNLKCQLLNIERLKAVYPVKEYTLHTKDIYEFDKKIDLFNVFLNDNTILLISILPDVETGENWKQIDKKNIKKNEISIQDFIKLVSQDENQKKLVFNMIHKNEKNKEFFAFVALAELFHIENYEFPLISDNRTINIKEQKASIKSFLKAYNSNFNASTFKSVFPLDVRKKDRMLGNVNHLHYKPYLSKEFFIKNKKAFQFWTLNDWGVIDGYNYQRGVDRFLYIPNFGIVGGSYDFYFELKPRTIFKTNFALPVSDELLWNNMINERLMIASELK</sequence>
<name>A0ABM7C985_9FLAO</name>
<dbReference type="Proteomes" id="UP000274483">
    <property type="component" value="Chromosome"/>
</dbReference>
<evidence type="ECO:0008006" key="3">
    <source>
        <dbReference type="Google" id="ProtNLM"/>
    </source>
</evidence>
<gene>
    <name evidence="1" type="ORF">EIB71_07795</name>
</gene>
<evidence type="ECO:0000313" key="2">
    <source>
        <dbReference type="Proteomes" id="UP000274483"/>
    </source>
</evidence>
<organism evidence="1 2">
    <name type="scientific">Kaistella daneshvariae</name>
    <dbReference type="NCBI Taxonomy" id="2487074"/>
    <lineage>
        <taxon>Bacteria</taxon>
        <taxon>Pseudomonadati</taxon>
        <taxon>Bacteroidota</taxon>
        <taxon>Flavobacteriia</taxon>
        <taxon>Flavobacteriales</taxon>
        <taxon>Weeksellaceae</taxon>
        <taxon>Chryseobacterium group</taxon>
        <taxon>Kaistella</taxon>
    </lineage>
</organism>
<accession>A0ABM7C985</accession>